<protein>
    <submittedName>
        <fullName evidence="1">Uncharacterized protein</fullName>
    </submittedName>
</protein>
<gene>
    <name evidence="1" type="ORF">EJ913_14740</name>
</gene>
<evidence type="ECO:0000313" key="2">
    <source>
        <dbReference type="Proteomes" id="UP000280346"/>
    </source>
</evidence>
<dbReference type="OrthoDB" id="7307598at2"/>
<evidence type="ECO:0000313" key="1">
    <source>
        <dbReference type="EMBL" id="RUQ70249.1"/>
    </source>
</evidence>
<name>A0A3S0V678_9PROT</name>
<reference evidence="1 2" key="1">
    <citation type="submission" date="2018-12" db="EMBL/GenBank/DDBJ databases">
        <authorList>
            <person name="Yang Y."/>
        </authorList>
    </citation>
    <scope>NUCLEOTIDE SEQUENCE [LARGE SCALE GENOMIC DNA]</scope>
    <source>
        <strain evidence="1 2">GSF71</strain>
    </source>
</reference>
<sequence>MSMKPTWTKESPHRYAVEHSGRRVDLHYEEAGFQSGWAVYAGETLVRRCAELMQARGVAVALASGDA</sequence>
<comment type="caution">
    <text evidence="1">The sequence shown here is derived from an EMBL/GenBank/DDBJ whole genome shotgun (WGS) entry which is preliminary data.</text>
</comment>
<dbReference type="AlphaFoldDB" id="A0A3S0V678"/>
<dbReference type="RefSeq" id="WP_126999120.1">
    <property type="nucleotide sequence ID" value="NZ_JBNPXW010000002.1"/>
</dbReference>
<keyword evidence="2" id="KW-1185">Reference proteome</keyword>
<proteinExistence type="predicted"/>
<dbReference type="Proteomes" id="UP000280346">
    <property type="component" value="Unassembled WGS sequence"/>
</dbReference>
<dbReference type="EMBL" id="RZIJ01000010">
    <property type="protein sequence ID" value="RUQ70249.1"/>
    <property type="molecule type" value="Genomic_DNA"/>
</dbReference>
<accession>A0A3S0V678</accession>
<organism evidence="1 2">
    <name type="scientific">Azospirillum doebereinerae</name>
    <dbReference type="NCBI Taxonomy" id="92933"/>
    <lineage>
        <taxon>Bacteria</taxon>
        <taxon>Pseudomonadati</taxon>
        <taxon>Pseudomonadota</taxon>
        <taxon>Alphaproteobacteria</taxon>
        <taxon>Rhodospirillales</taxon>
        <taxon>Azospirillaceae</taxon>
        <taxon>Azospirillum</taxon>
    </lineage>
</organism>